<dbReference type="Proteomes" id="UP000266841">
    <property type="component" value="Unassembled WGS sequence"/>
</dbReference>
<feature type="region of interest" description="Disordered" evidence="1">
    <location>
        <begin position="197"/>
        <end position="218"/>
    </location>
</feature>
<protein>
    <submittedName>
        <fullName evidence="2">Uncharacterized protein</fullName>
    </submittedName>
</protein>
<evidence type="ECO:0000256" key="1">
    <source>
        <dbReference type="SAM" id="MobiDB-lite"/>
    </source>
</evidence>
<comment type="caution">
    <text evidence="2">The sequence shown here is derived from an EMBL/GenBank/DDBJ whole genome shotgun (WGS) entry which is preliminary data.</text>
</comment>
<dbReference type="EMBL" id="AGNL01013730">
    <property type="protein sequence ID" value="EJK67051.1"/>
    <property type="molecule type" value="Genomic_DNA"/>
</dbReference>
<accession>K0T1A1</accession>
<organism evidence="2 3">
    <name type="scientific">Thalassiosira oceanica</name>
    <name type="common">Marine diatom</name>
    <dbReference type="NCBI Taxonomy" id="159749"/>
    <lineage>
        <taxon>Eukaryota</taxon>
        <taxon>Sar</taxon>
        <taxon>Stramenopiles</taxon>
        <taxon>Ochrophyta</taxon>
        <taxon>Bacillariophyta</taxon>
        <taxon>Coscinodiscophyceae</taxon>
        <taxon>Thalassiosirophycidae</taxon>
        <taxon>Thalassiosirales</taxon>
        <taxon>Thalassiosiraceae</taxon>
        <taxon>Thalassiosira</taxon>
    </lineage>
</organism>
<evidence type="ECO:0000313" key="3">
    <source>
        <dbReference type="Proteomes" id="UP000266841"/>
    </source>
</evidence>
<name>K0T1A1_THAOC</name>
<gene>
    <name evidence="2" type="ORF">THAOC_11962</name>
</gene>
<evidence type="ECO:0000313" key="2">
    <source>
        <dbReference type="EMBL" id="EJK67051.1"/>
    </source>
</evidence>
<keyword evidence="3" id="KW-1185">Reference proteome</keyword>
<proteinExistence type="predicted"/>
<dbReference type="OrthoDB" id="57446at2759"/>
<dbReference type="AlphaFoldDB" id="K0T1A1"/>
<sequence length="311" mass="34108">MTELVRSPPDFDQRQNGMATTMLRLCLMKGSPWCARTLAPGILGSVKKVGPAPMPGGRWFPSPCYTLQACIDDRPANGTQGYSPSFEQFASGITITNPSDTTQCNNARQQLGYPPDYPFDVDVCRTFYEQECSTLWLSVDGLAGNWSDKGEQTTPASAGLNGNYETVFKVGYCEIDGSGTCTAPQGSRRLQDENGANRRLQGTPESPPGWSTPGNLNSHESLDKLATTLTSAQAAQAALQLTYDTIGFFQGRRGDNFQLSKDAKPFMGLKQKGEWGKYNSELEQVFVKDEELPISGMKKVKEVKKVDEDKR</sequence>
<feature type="non-terminal residue" evidence="2">
    <location>
        <position position="311"/>
    </location>
</feature>
<reference evidence="2 3" key="1">
    <citation type="journal article" date="2012" name="Genome Biol.">
        <title>Genome and low-iron response of an oceanic diatom adapted to chronic iron limitation.</title>
        <authorList>
            <person name="Lommer M."/>
            <person name="Specht M."/>
            <person name="Roy A.S."/>
            <person name="Kraemer L."/>
            <person name="Andreson R."/>
            <person name="Gutowska M.A."/>
            <person name="Wolf J."/>
            <person name="Bergner S.V."/>
            <person name="Schilhabel M.B."/>
            <person name="Klostermeier U.C."/>
            <person name="Beiko R.G."/>
            <person name="Rosenstiel P."/>
            <person name="Hippler M."/>
            <person name="Laroche J."/>
        </authorList>
    </citation>
    <scope>NUCLEOTIDE SEQUENCE [LARGE SCALE GENOMIC DNA]</scope>
    <source>
        <strain evidence="2 3">CCMP1005</strain>
    </source>
</reference>